<keyword evidence="2" id="KW-0378">Hydrolase</keyword>
<dbReference type="InterPro" id="IPR011330">
    <property type="entry name" value="Glyco_hydro/deAcase_b/a-brl"/>
</dbReference>
<protein>
    <recommendedName>
        <fullName evidence="3">NodB homology domain-containing protein</fullName>
    </recommendedName>
</protein>
<dbReference type="GO" id="GO:0016810">
    <property type="term" value="F:hydrolase activity, acting on carbon-nitrogen (but not peptide) bonds"/>
    <property type="evidence" value="ECO:0007669"/>
    <property type="project" value="InterPro"/>
</dbReference>
<evidence type="ECO:0000313" key="4">
    <source>
        <dbReference type="EMBL" id="KPM49352.1"/>
    </source>
</evidence>
<dbReference type="OrthoDB" id="837450at2"/>
<evidence type="ECO:0000256" key="1">
    <source>
        <dbReference type="ARBA" id="ARBA00022723"/>
    </source>
</evidence>
<keyword evidence="5" id="KW-1185">Reference proteome</keyword>
<comment type="caution">
    <text evidence="4">The sequence shown here is derived from an EMBL/GenBank/DDBJ whole genome shotgun (WGS) entry which is preliminary data.</text>
</comment>
<evidence type="ECO:0000313" key="5">
    <source>
        <dbReference type="Proteomes" id="UP000050454"/>
    </source>
</evidence>
<dbReference type="Proteomes" id="UP000050454">
    <property type="component" value="Unassembled WGS sequence"/>
</dbReference>
<dbReference type="EMBL" id="LGTQ01000005">
    <property type="protein sequence ID" value="KPM49352.1"/>
    <property type="molecule type" value="Genomic_DNA"/>
</dbReference>
<dbReference type="InterPro" id="IPR002509">
    <property type="entry name" value="NODB_dom"/>
</dbReference>
<organism evidence="4 5">
    <name type="scientific">Jiulongibacter sediminis</name>
    <dbReference type="NCBI Taxonomy" id="1605367"/>
    <lineage>
        <taxon>Bacteria</taxon>
        <taxon>Pseudomonadati</taxon>
        <taxon>Bacteroidota</taxon>
        <taxon>Cytophagia</taxon>
        <taxon>Cytophagales</taxon>
        <taxon>Leadbetterellaceae</taxon>
        <taxon>Jiulongibacter</taxon>
    </lineage>
</organism>
<name>A0A0P7BWM8_9BACT</name>
<dbReference type="Gene3D" id="3.20.20.370">
    <property type="entry name" value="Glycoside hydrolase/deacetylase"/>
    <property type="match status" value="1"/>
</dbReference>
<keyword evidence="1" id="KW-0479">Metal-binding</keyword>
<dbReference type="RefSeq" id="WP_055143536.1">
    <property type="nucleotide sequence ID" value="NZ_JXSZ01000005.1"/>
</dbReference>
<proteinExistence type="predicted"/>
<evidence type="ECO:0000259" key="3">
    <source>
        <dbReference type="PROSITE" id="PS51677"/>
    </source>
</evidence>
<accession>A0A0P7BWM8</accession>
<dbReference type="PANTHER" id="PTHR10587">
    <property type="entry name" value="GLYCOSYL TRANSFERASE-RELATED"/>
    <property type="match status" value="1"/>
</dbReference>
<dbReference type="SUPFAM" id="SSF88713">
    <property type="entry name" value="Glycoside hydrolase/deacetylase"/>
    <property type="match status" value="1"/>
</dbReference>
<reference evidence="4 5" key="1">
    <citation type="submission" date="2015-07" db="EMBL/GenBank/DDBJ databases">
        <title>The draft genome sequence of Leadbetterella sp. JN14-9.</title>
        <authorList>
            <person name="Liu Y."/>
            <person name="Du J."/>
            <person name="Shao Z."/>
        </authorList>
    </citation>
    <scope>NUCLEOTIDE SEQUENCE [LARGE SCALE GENOMIC DNA]</scope>
    <source>
        <strain evidence="4 5">JN14-9</strain>
    </source>
</reference>
<feature type="domain" description="NodB homology" evidence="3">
    <location>
        <begin position="36"/>
        <end position="239"/>
    </location>
</feature>
<gene>
    <name evidence="4" type="ORF">AFM12_01650</name>
</gene>
<dbReference type="Pfam" id="PF01522">
    <property type="entry name" value="Polysacc_deac_1"/>
    <property type="match status" value="1"/>
</dbReference>
<dbReference type="GO" id="GO:0016020">
    <property type="term" value="C:membrane"/>
    <property type="evidence" value="ECO:0007669"/>
    <property type="project" value="TreeGrafter"/>
</dbReference>
<dbReference type="CDD" id="cd10917">
    <property type="entry name" value="CE4_NodB_like_6s_7s"/>
    <property type="match status" value="1"/>
</dbReference>
<dbReference type="PROSITE" id="PS51677">
    <property type="entry name" value="NODB"/>
    <property type="match status" value="1"/>
</dbReference>
<dbReference type="GO" id="GO:0005975">
    <property type="term" value="P:carbohydrate metabolic process"/>
    <property type="evidence" value="ECO:0007669"/>
    <property type="project" value="InterPro"/>
</dbReference>
<sequence>MRRLIFIFLLVSVNVSAQEKLYEKEGAWYRSDTAQKAIYLIFTGHDFDEGFPFVMKTLNEEKVKASFFLTGTFVQKHRRLIKDIMAEGHFVGPHSDRHLLYCDWVKRDSLLVSGKELKHDYLRNLKRLNKLGIFTNLFMPPYEWYNRQVNDLLKKSFGVELVNFTPGTSSNADYTTPNVVNYKSSQEIYDRILDYEAERGLNGFHLLIHPGIDPERTDKLYLRLPDLLNELKTKGYRFERFDD</sequence>
<dbReference type="AlphaFoldDB" id="A0A0P7BWM8"/>
<evidence type="ECO:0000256" key="2">
    <source>
        <dbReference type="ARBA" id="ARBA00022801"/>
    </source>
</evidence>
<dbReference type="GO" id="GO:0046872">
    <property type="term" value="F:metal ion binding"/>
    <property type="evidence" value="ECO:0007669"/>
    <property type="project" value="UniProtKB-KW"/>
</dbReference>
<dbReference type="PANTHER" id="PTHR10587:SF133">
    <property type="entry name" value="CHITIN DEACETYLASE 1-RELATED"/>
    <property type="match status" value="1"/>
</dbReference>
<dbReference type="InterPro" id="IPR050248">
    <property type="entry name" value="Polysacc_deacetylase_ArnD"/>
</dbReference>
<dbReference type="STRING" id="1605367.AFM12_01650"/>